<protein>
    <submittedName>
        <fullName evidence="1">Uncharacterized protein</fullName>
    </submittedName>
</protein>
<proteinExistence type="predicted"/>
<dbReference type="AlphaFoldDB" id="A0A7W6C135"/>
<reference evidence="1 2" key="1">
    <citation type="submission" date="2020-08" db="EMBL/GenBank/DDBJ databases">
        <title>Genomic Encyclopedia of Type Strains, Phase IV (KMG-IV): sequencing the most valuable type-strain genomes for metagenomic binning, comparative biology and taxonomic classification.</title>
        <authorList>
            <person name="Goeker M."/>
        </authorList>
    </citation>
    <scope>NUCLEOTIDE SEQUENCE [LARGE SCALE GENOMIC DNA]</scope>
    <source>
        <strain evidence="1 2">DSM 27568</strain>
    </source>
</reference>
<keyword evidence="2" id="KW-1185">Reference proteome</keyword>
<organism evidence="1 2">
    <name type="scientific">Novosphingobium fluoreni</name>
    <dbReference type="NCBI Taxonomy" id="1391222"/>
    <lineage>
        <taxon>Bacteria</taxon>
        <taxon>Pseudomonadati</taxon>
        <taxon>Pseudomonadota</taxon>
        <taxon>Alphaproteobacteria</taxon>
        <taxon>Sphingomonadales</taxon>
        <taxon>Sphingomonadaceae</taxon>
        <taxon>Novosphingobium</taxon>
    </lineage>
</organism>
<gene>
    <name evidence="1" type="ORF">GGR39_000129</name>
</gene>
<dbReference type="PROSITE" id="PS51257">
    <property type="entry name" value="PROKAR_LIPOPROTEIN"/>
    <property type="match status" value="1"/>
</dbReference>
<evidence type="ECO:0000313" key="2">
    <source>
        <dbReference type="Proteomes" id="UP000561459"/>
    </source>
</evidence>
<comment type="caution">
    <text evidence="1">The sequence shown here is derived from an EMBL/GenBank/DDBJ whole genome shotgun (WGS) entry which is preliminary data.</text>
</comment>
<dbReference type="Proteomes" id="UP000561459">
    <property type="component" value="Unassembled WGS sequence"/>
</dbReference>
<dbReference type="EMBL" id="JACIDY010000001">
    <property type="protein sequence ID" value="MBB3938500.1"/>
    <property type="molecule type" value="Genomic_DNA"/>
</dbReference>
<evidence type="ECO:0000313" key="1">
    <source>
        <dbReference type="EMBL" id="MBB3938500.1"/>
    </source>
</evidence>
<sequence length="73" mass="7411">MAERRYLPLAAIGAAALTLGGCKKADEAAGPGAKTVGEARALDEAAQMIDARRLAEGLPSSARDYATEPAPAD</sequence>
<name>A0A7W6C135_9SPHN</name>
<accession>A0A7W6C135</accession>
<dbReference type="RefSeq" id="WP_183615448.1">
    <property type="nucleotide sequence ID" value="NZ_JACIDY010000001.1"/>
</dbReference>